<organism evidence="3 4">
    <name type="scientific">Lentithecium fluviatile CBS 122367</name>
    <dbReference type="NCBI Taxonomy" id="1168545"/>
    <lineage>
        <taxon>Eukaryota</taxon>
        <taxon>Fungi</taxon>
        <taxon>Dikarya</taxon>
        <taxon>Ascomycota</taxon>
        <taxon>Pezizomycotina</taxon>
        <taxon>Dothideomycetes</taxon>
        <taxon>Pleosporomycetidae</taxon>
        <taxon>Pleosporales</taxon>
        <taxon>Massarineae</taxon>
        <taxon>Lentitheciaceae</taxon>
        <taxon>Lentithecium</taxon>
    </lineage>
</organism>
<feature type="compositionally biased region" description="Basic and acidic residues" evidence="1">
    <location>
        <begin position="362"/>
        <end position="378"/>
    </location>
</feature>
<feature type="region of interest" description="Disordered" evidence="1">
    <location>
        <begin position="351"/>
        <end position="378"/>
    </location>
</feature>
<accession>A0A6G1JNX3</accession>
<dbReference type="OrthoDB" id="5552842at2759"/>
<dbReference type="AlphaFoldDB" id="A0A6G1JNX3"/>
<feature type="region of interest" description="Disordered" evidence="1">
    <location>
        <begin position="229"/>
        <end position="258"/>
    </location>
</feature>
<dbReference type="Gene3D" id="3.30.420.10">
    <property type="entry name" value="Ribonuclease H-like superfamily/Ribonuclease H"/>
    <property type="match status" value="1"/>
</dbReference>
<gene>
    <name evidence="3" type="ORF">K458DRAFT_411917</name>
</gene>
<feature type="domain" description="Mitochondrial resolvase Ydc2 catalytic" evidence="2">
    <location>
        <begin position="1"/>
        <end position="308"/>
    </location>
</feature>
<feature type="compositionally biased region" description="Basic and acidic residues" evidence="1">
    <location>
        <begin position="248"/>
        <end position="258"/>
    </location>
</feature>
<evidence type="ECO:0000259" key="2">
    <source>
        <dbReference type="Pfam" id="PF09159"/>
    </source>
</evidence>
<dbReference type="PANTHER" id="PTHR28072">
    <property type="entry name" value="CRUCIFORM CUTTING ENDONUCLEASE 1, MITOCHONDRIAL-RELATED"/>
    <property type="match status" value="1"/>
</dbReference>
<evidence type="ECO:0000313" key="3">
    <source>
        <dbReference type="EMBL" id="KAF2692267.1"/>
    </source>
</evidence>
<dbReference type="InterPro" id="IPR015242">
    <property type="entry name" value="Ydc2_cat"/>
</dbReference>
<dbReference type="Proteomes" id="UP000799291">
    <property type="component" value="Unassembled WGS sequence"/>
</dbReference>
<protein>
    <submittedName>
        <fullName evidence="3">Ribonuclease H-like protein</fullName>
    </submittedName>
</protein>
<sequence>MGIKNLAFCVGDVKSSTITGESSMEVTSWRRLDLTDQALRSNVEKNLDTDVVTEAGGKDTDPFAPEFLSQTAYWLLRRNLLYYEPDVVLIERQRWRSSSSSAIQQWTVRVNSLEAMLWAVFTTLQAEFKLLPERERKLHKRPMFMFAVDPKRVSSYWLGEDSIKDIRSPSRASGKEELIDEGDLEAEDGAGAAPPPEAGSKPAKKVTKSLATKKAKIQLLRAWLEANKTSTTGSDPLHRPTVNLSFRDQGKNPRVDAETTRQTVLYYTDPPSERSKRTQIRKDDAKKVDDLTDCLLQAAAWVAWEDSRRLLRLQFNEFGTELEEKLGRKLITWDCDNLVYKAVGGMQGHKGTKELEEETGIEETKEKGEAAAEKKSKVETNGLEELQEAVAKKSSKVGTKIRKKAVKGVA</sequence>
<dbReference type="EMBL" id="MU005569">
    <property type="protein sequence ID" value="KAF2692267.1"/>
    <property type="molecule type" value="Genomic_DNA"/>
</dbReference>
<dbReference type="GO" id="GO:0005739">
    <property type="term" value="C:mitochondrion"/>
    <property type="evidence" value="ECO:0007669"/>
    <property type="project" value="TreeGrafter"/>
</dbReference>
<name>A0A6G1JNX3_9PLEO</name>
<dbReference type="PANTHER" id="PTHR28072:SF1">
    <property type="entry name" value="CRUCIFORM CUTTING ENDONUCLEASE 1, MITOCHONDRIAL-RELATED"/>
    <property type="match status" value="1"/>
</dbReference>
<dbReference type="GO" id="GO:0004520">
    <property type="term" value="F:DNA endonuclease activity"/>
    <property type="evidence" value="ECO:0007669"/>
    <property type="project" value="TreeGrafter"/>
</dbReference>
<reference evidence="3" key="1">
    <citation type="journal article" date="2020" name="Stud. Mycol.">
        <title>101 Dothideomycetes genomes: a test case for predicting lifestyles and emergence of pathogens.</title>
        <authorList>
            <person name="Haridas S."/>
            <person name="Albert R."/>
            <person name="Binder M."/>
            <person name="Bloem J."/>
            <person name="Labutti K."/>
            <person name="Salamov A."/>
            <person name="Andreopoulos B."/>
            <person name="Baker S."/>
            <person name="Barry K."/>
            <person name="Bills G."/>
            <person name="Bluhm B."/>
            <person name="Cannon C."/>
            <person name="Castanera R."/>
            <person name="Culley D."/>
            <person name="Daum C."/>
            <person name="Ezra D."/>
            <person name="Gonzalez J."/>
            <person name="Henrissat B."/>
            <person name="Kuo A."/>
            <person name="Liang C."/>
            <person name="Lipzen A."/>
            <person name="Lutzoni F."/>
            <person name="Magnuson J."/>
            <person name="Mondo S."/>
            <person name="Nolan M."/>
            <person name="Ohm R."/>
            <person name="Pangilinan J."/>
            <person name="Park H.-J."/>
            <person name="Ramirez L."/>
            <person name="Alfaro M."/>
            <person name="Sun H."/>
            <person name="Tritt A."/>
            <person name="Yoshinaga Y."/>
            <person name="Zwiers L.-H."/>
            <person name="Turgeon B."/>
            <person name="Goodwin S."/>
            <person name="Spatafora J."/>
            <person name="Crous P."/>
            <person name="Grigoriev I."/>
        </authorList>
    </citation>
    <scope>NUCLEOTIDE SEQUENCE</scope>
    <source>
        <strain evidence="3">CBS 122367</strain>
    </source>
</reference>
<dbReference type="GO" id="GO:0000403">
    <property type="term" value="F:Y-form DNA binding"/>
    <property type="evidence" value="ECO:0007669"/>
    <property type="project" value="TreeGrafter"/>
</dbReference>
<dbReference type="InterPro" id="IPR036397">
    <property type="entry name" value="RNaseH_sf"/>
</dbReference>
<dbReference type="GO" id="GO:0000402">
    <property type="term" value="F:crossed form four-way junction DNA binding"/>
    <property type="evidence" value="ECO:0007669"/>
    <property type="project" value="TreeGrafter"/>
</dbReference>
<evidence type="ECO:0000256" key="1">
    <source>
        <dbReference type="SAM" id="MobiDB-lite"/>
    </source>
</evidence>
<keyword evidence="4" id="KW-1185">Reference proteome</keyword>
<dbReference type="SUPFAM" id="SSF53098">
    <property type="entry name" value="Ribonuclease H-like"/>
    <property type="match status" value="1"/>
</dbReference>
<dbReference type="InterPro" id="IPR012337">
    <property type="entry name" value="RNaseH-like_sf"/>
</dbReference>
<dbReference type="Pfam" id="PF09159">
    <property type="entry name" value="Ydc2-catalyt"/>
    <property type="match status" value="1"/>
</dbReference>
<evidence type="ECO:0000313" key="4">
    <source>
        <dbReference type="Proteomes" id="UP000799291"/>
    </source>
</evidence>
<proteinExistence type="predicted"/>
<dbReference type="InterPro" id="IPR039197">
    <property type="entry name" value="Mrs1/Cce1"/>
</dbReference>
<dbReference type="GO" id="GO:0070336">
    <property type="term" value="F:flap-structured DNA binding"/>
    <property type="evidence" value="ECO:0007669"/>
    <property type="project" value="TreeGrafter"/>
</dbReference>
<feature type="region of interest" description="Disordered" evidence="1">
    <location>
        <begin position="186"/>
        <end position="205"/>
    </location>
</feature>